<dbReference type="Pfam" id="PF09415">
    <property type="entry name" value="CENP-X"/>
    <property type="match status" value="1"/>
</dbReference>
<organism evidence="7 8">
    <name type="scientific">Myxozyma melibiosi</name>
    <dbReference type="NCBI Taxonomy" id="54550"/>
    <lineage>
        <taxon>Eukaryota</taxon>
        <taxon>Fungi</taxon>
        <taxon>Dikarya</taxon>
        <taxon>Ascomycota</taxon>
        <taxon>Saccharomycotina</taxon>
        <taxon>Lipomycetes</taxon>
        <taxon>Lipomycetales</taxon>
        <taxon>Lipomycetaceae</taxon>
        <taxon>Myxozyma</taxon>
    </lineage>
</organism>
<name>A0ABR1EYL0_9ASCO</name>
<dbReference type="InterPro" id="IPR009072">
    <property type="entry name" value="Histone-fold"/>
</dbReference>
<gene>
    <name evidence="7" type="ORF">BZA70DRAFT_285747</name>
</gene>
<dbReference type="Gene3D" id="1.10.20.10">
    <property type="entry name" value="Histone, subunit A"/>
    <property type="match status" value="1"/>
</dbReference>
<evidence type="ECO:0000256" key="2">
    <source>
        <dbReference type="ARBA" id="ARBA00009359"/>
    </source>
</evidence>
<evidence type="ECO:0000256" key="4">
    <source>
        <dbReference type="ARBA" id="ARBA00023125"/>
    </source>
</evidence>
<evidence type="ECO:0000256" key="6">
    <source>
        <dbReference type="ARBA" id="ARBA00023242"/>
    </source>
</evidence>
<proteinExistence type="inferred from homology"/>
<keyword evidence="6" id="KW-0539">Nucleus</keyword>
<dbReference type="PANTHER" id="PTHR28680">
    <property type="entry name" value="CENTROMERE PROTEIN X"/>
    <property type="match status" value="1"/>
</dbReference>
<accession>A0ABR1EYL0</accession>
<comment type="caution">
    <text evidence="7">The sequence shown here is derived from an EMBL/GenBank/DDBJ whole genome shotgun (WGS) entry which is preliminary data.</text>
</comment>
<keyword evidence="5" id="KW-0234">DNA repair</keyword>
<dbReference type="CDD" id="cd22921">
    <property type="entry name" value="HFD_CENP-X"/>
    <property type="match status" value="1"/>
</dbReference>
<evidence type="ECO:0000256" key="1">
    <source>
        <dbReference type="ARBA" id="ARBA00004123"/>
    </source>
</evidence>
<sequence length="101" mass="10854">MSDSNSDDSDSDSVQVTFPAKTIARLLAENFTRPETRVSASAVETAAEYLRIFTREAVWRTEGALKAAEAPVSASSAPSSRARIMEASDLEKIAGTLVLDF</sequence>
<dbReference type="Proteomes" id="UP001498771">
    <property type="component" value="Unassembled WGS sequence"/>
</dbReference>
<evidence type="ECO:0000256" key="3">
    <source>
        <dbReference type="ARBA" id="ARBA00022763"/>
    </source>
</evidence>
<protein>
    <submittedName>
        <fullName evidence="7">Centromere protein X</fullName>
    </submittedName>
</protein>
<keyword evidence="3" id="KW-0227">DNA damage</keyword>
<dbReference type="InterPro" id="IPR018552">
    <property type="entry name" value="CENP-X"/>
</dbReference>
<dbReference type="GeneID" id="90039299"/>
<evidence type="ECO:0000313" key="7">
    <source>
        <dbReference type="EMBL" id="KAK7202690.1"/>
    </source>
</evidence>
<reference evidence="7 8" key="1">
    <citation type="submission" date="2024-03" db="EMBL/GenBank/DDBJ databases">
        <title>Genome-scale model development and genomic sequencing of the oleaginous clade Lipomyces.</title>
        <authorList>
            <consortium name="Lawrence Berkeley National Laboratory"/>
            <person name="Czajka J.J."/>
            <person name="Han Y."/>
            <person name="Kim J."/>
            <person name="Mondo S.J."/>
            <person name="Hofstad B.A."/>
            <person name="Robles A."/>
            <person name="Haridas S."/>
            <person name="Riley R."/>
            <person name="LaButti K."/>
            <person name="Pangilinan J."/>
            <person name="Andreopoulos W."/>
            <person name="Lipzen A."/>
            <person name="Yan J."/>
            <person name="Wang M."/>
            <person name="Ng V."/>
            <person name="Grigoriev I.V."/>
            <person name="Spatafora J.W."/>
            <person name="Magnuson J.K."/>
            <person name="Baker S.E."/>
            <person name="Pomraning K.R."/>
        </authorList>
    </citation>
    <scope>NUCLEOTIDE SEQUENCE [LARGE SCALE GENOMIC DNA]</scope>
    <source>
        <strain evidence="7 8">Phaff 52-87</strain>
    </source>
</reference>
<comment type="similarity">
    <text evidence="2">Belongs to the CENP-X/MHF2 family.</text>
</comment>
<evidence type="ECO:0000256" key="5">
    <source>
        <dbReference type="ARBA" id="ARBA00023204"/>
    </source>
</evidence>
<evidence type="ECO:0000313" key="8">
    <source>
        <dbReference type="Proteomes" id="UP001498771"/>
    </source>
</evidence>
<dbReference type="PANTHER" id="PTHR28680:SF1">
    <property type="entry name" value="CENTROMERE PROTEIN X"/>
    <property type="match status" value="1"/>
</dbReference>
<dbReference type="EMBL" id="JBBJBU010000016">
    <property type="protein sequence ID" value="KAK7202690.1"/>
    <property type="molecule type" value="Genomic_DNA"/>
</dbReference>
<keyword evidence="8" id="KW-1185">Reference proteome</keyword>
<keyword evidence="4" id="KW-0238">DNA-binding</keyword>
<comment type="subcellular location">
    <subcellularLocation>
        <location evidence="1">Nucleus</location>
    </subcellularLocation>
</comment>
<dbReference type="RefSeq" id="XP_064765723.1">
    <property type="nucleotide sequence ID" value="XM_064913787.1"/>
</dbReference>